<protein>
    <submittedName>
        <fullName evidence="1">Uncharacterized protein</fullName>
    </submittedName>
</protein>
<accession>A0A5B7G2C9</accession>
<reference evidence="1 2" key="1">
    <citation type="submission" date="2019-05" db="EMBL/GenBank/DDBJ databases">
        <title>Another draft genome of Portunus trituberculatus and its Hox gene families provides insights of decapod evolution.</title>
        <authorList>
            <person name="Jeong J.-H."/>
            <person name="Song I."/>
            <person name="Kim S."/>
            <person name="Choi T."/>
            <person name="Kim D."/>
            <person name="Ryu S."/>
            <person name="Kim W."/>
        </authorList>
    </citation>
    <scope>NUCLEOTIDE SEQUENCE [LARGE SCALE GENOMIC DNA]</scope>
    <source>
        <tissue evidence="1">Muscle</tissue>
    </source>
</reference>
<gene>
    <name evidence="1" type="ORF">E2C01_045464</name>
</gene>
<name>A0A5B7G2C9_PORTR</name>
<dbReference type="AlphaFoldDB" id="A0A5B7G2C9"/>
<proteinExistence type="predicted"/>
<dbReference type="Proteomes" id="UP000324222">
    <property type="component" value="Unassembled WGS sequence"/>
</dbReference>
<sequence length="122" mass="12856">MVWGPLPHHHTHLNHCGAWQGGGDVVHASYSKQNRAGEVGAVAPPRATCGTCSDVTVTWSDALPPGQPHVTGLAEREPTPLPQPIACFSLLFSASPLPLPLYPGLLTLLYETTTTATTATTH</sequence>
<evidence type="ECO:0000313" key="2">
    <source>
        <dbReference type="Proteomes" id="UP000324222"/>
    </source>
</evidence>
<organism evidence="1 2">
    <name type="scientific">Portunus trituberculatus</name>
    <name type="common">Swimming crab</name>
    <name type="synonym">Neptunus trituberculatus</name>
    <dbReference type="NCBI Taxonomy" id="210409"/>
    <lineage>
        <taxon>Eukaryota</taxon>
        <taxon>Metazoa</taxon>
        <taxon>Ecdysozoa</taxon>
        <taxon>Arthropoda</taxon>
        <taxon>Crustacea</taxon>
        <taxon>Multicrustacea</taxon>
        <taxon>Malacostraca</taxon>
        <taxon>Eumalacostraca</taxon>
        <taxon>Eucarida</taxon>
        <taxon>Decapoda</taxon>
        <taxon>Pleocyemata</taxon>
        <taxon>Brachyura</taxon>
        <taxon>Eubrachyura</taxon>
        <taxon>Portunoidea</taxon>
        <taxon>Portunidae</taxon>
        <taxon>Portuninae</taxon>
        <taxon>Portunus</taxon>
    </lineage>
</organism>
<keyword evidence="2" id="KW-1185">Reference proteome</keyword>
<evidence type="ECO:0000313" key="1">
    <source>
        <dbReference type="EMBL" id="MPC51615.1"/>
    </source>
</evidence>
<comment type="caution">
    <text evidence="1">The sequence shown here is derived from an EMBL/GenBank/DDBJ whole genome shotgun (WGS) entry which is preliminary data.</text>
</comment>
<dbReference type="EMBL" id="VSRR010010296">
    <property type="protein sequence ID" value="MPC51615.1"/>
    <property type="molecule type" value="Genomic_DNA"/>
</dbReference>